<dbReference type="EMBL" id="FO117623">
    <property type="protein sequence ID" value="CCG04943.1"/>
    <property type="molecule type" value="Genomic_DNA"/>
</dbReference>
<accession>H6RKX6</accession>
<keyword evidence="4" id="KW-1185">Reference proteome</keyword>
<evidence type="ECO:0000313" key="3">
    <source>
        <dbReference type="EMBL" id="CCG04943.1"/>
    </source>
</evidence>
<feature type="region of interest" description="Disordered" evidence="1">
    <location>
        <begin position="39"/>
        <end position="96"/>
    </location>
</feature>
<dbReference type="STRING" id="1146883.BLASA_4115"/>
<dbReference type="Proteomes" id="UP000007517">
    <property type="component" value="Chromosome"/>
</dbReference>
<dbReference type="HOGENOM" id="CLU_825762_0_0_11"/>
<keyword evidence="2" id="KW-0812">Transmembrane</keyword>
<organism evidence="3 4">
    <name type="scientific">Blastococcus saxobsidens (strain DD2)</name>
    <dbReference type="NCBI Taxonomy" id="1146883"/>
    <lineage>
        <taxon>Bacteria</taxon>
        <taxon>Bacillati</taxon>
        <taxon>Actinomycetota</taxon>
        <taxon>Actinomycetes</taxon>
        <taxon>Geodermatophilales</taxon>
        <taxon>Geodermatophilaceae</taxon>
        <taxon>Blastococcus</taxon>
    </lineage>
</organism>
<feature type="compositionally biased region" description="Basic and acidic residues" evidence="1">
    <location>
        <begin position="271"/>
        <end position="282"/>
    </location>
</feature>
<dbReference type="AlphaFoldDB" id="H6RKX6"/>
<keyword evidence="2" id="KW-1133">Transmembrane helix</keyword>
<feature type="transmembrane region" description="Helical" evidence="2">
    <location>
        <begin position="101"/>
        <end position="124"/>
    </location>
</feature>
<sequence>MLGGMDVSPAAWLLLGLVLGVLAAVTVVVGVAALRRRPDRTGQRPLGTSADGAPGQVDDLADFLEHPPGSRPGESQPSGWATLAPPPPPAPATRAGHGRALLPLAAMCLAALTVVGTTAAVVAGTRTADRVPPRVAGAPGEVRDRDSGEDPTVVADLVVGGLVLEPRAVGVTAAYPELRLRSEGDTASVELRLPTYNCLTATPPPDPVAAGCAAALVEHADLGPSDLRVERRGDRLTLRGRAATVTRPAGSAPEPTGRVYALELTVAPRGEPAEDGTRKAAGELRLGTGTAPVLTDRSTLRRGN</sequence>
<evidence type="ECO:0000256" key="2">
    <source>
        <dbReference type="SAM" id="Phobius"/>
    </source>
</evidence>
<name>H6RKX6_BLASD</name>
<dbReference type="KEGG" id="bsd:BLASA_4115"/>
<protein>
    <submittedName>
        <fullName evidence="3">Uncharacterized protein</fullName>
    </submittedName>
</protein>
<dbReference type="OrthoDB" id="5195061at2"/>
<reference evidence="3 4" key="1">
    <citation type="journal article" date="2012" name="J. Bacteriol.">
        <title>Genome Sequence of Blastococcus saxobsidens DD2, a Stone-Inhabiting Bacterium.</title>
        <authorList>
            <person name="Chouaia B."/>
            <person name="Crotti E."/>
            <person name="Brusetti L."/>
            <person name="Daffonchio D."/>
            <person name="Essoussi I."/>
            <person name="Nouioui I."/>
            <person name="Sbissi I."/>
            <person name="Ghodhbane-Gtari F."/>
            <person name="Gtari M."/>
            <person name="Vacherie B."/>
            <person name="Barbe V."/>
            <person name="Medigue C."/>
            <person name="Gury J."/>
            <person name="Pujic P."/>
            <person name="Normand P."/>
        </authorList>
    </citation>
    <scope>NUCLEOTIDE SEQUENCE [LARGE SCALE GENOMIC DNA]</scope>
    <source>
        <strain evidence="3 4">DD2</strain>
    </source>
</reference>
<keyword evidence="2" id="KW-0472">Membrane</keyword>
<proteinExistence type="predicted"/>
<reference evidence="4" key="2">
    <citation type="submission" date="2012-02" db="EMBL/GenBank/DDBJ databases">
        <title>Complete genome sequence of Blastococcus saxobsidens strain DD2.</title>
        <authorList>
            <person name="Genoscope."/>
        </authorList>
    </citation>
    <scope>NUCLEOTIDE SEQUENCE [LARGE SCALE GENOMIC DNA]</scope>
    <source>
        <strain evidence="4">DD2</strain>
    </source>
</reference>
<gene>
    <name evidence="3" type="ordered locus">BLASA_4115</name>
</gene>
<feature type="transmembrane region" description="Helical" evidence="2">
    <location>
        <begin position="12"/>
        <end position="34"/>
    </location>
</feature>
<evidence type="ECO:0000256" key="1">
    <source>
        <dbReference type="SAM" id="MobiDB-lite"/>
    </source>
</evidence>
<evidence type="ECO:0000313" key="4">
    <source>
        <dbReference type="Proteomes" id="UP000007517"/>
    </source>
</evidence>
<feature type="region of interest" description="Disordered" evidence="1">
    <location>
        <begin position="268"/>
        <end position="304"/>
    </location>
</feature>